<evidence type="ECO:0000256" key="13">
    <source>
        <dbReference type="ARBA" id="ARBA00075670"/>
    </source>
</evidence>
<comment type="subcellular location">
    <subcellularLocation>
        <location evidence="1">Cytoplasmic vesicle</location>
        <location evidence="1">Clathrin-coated vesicle</location>
    </subcellularLocation>
</comment>
<dbReference type="InterPro" id="IPR035892">
    <property type="entry name" value="C2_domain_sf"/>
</dbReference>
<dbReference type="GO" id="GO:0017124">
    <property type="term" value="F:SH3 domain binding"/>
    <property type="evidence" value="ECO:0007669"/>
    <property type="project" value="UniProtKB-KW"/>
</dbReference>
<feature type="region of interest" description="Disordered" evidence="14">
    <location>
        <begin position="860"/>
        <end position="1068"/>
    </location>
</feature>
<evidence type="ECO:0000256" key="2">
    <source>
        <dbReference type="ARBA" id="ARBA00005490"/>
    </source>
</evidence>
<organism evidence="19 20">
    <name type="scientific">Cloeon dipterum</name>
    <dbReference type="NCBI Taxonomy" id="197152"/>
    <lineage>
        <taxon>Eukaryota</taxon>
        <taxon>Metazoa</taxon>
        <taxon>Ecdysozoa</taxon>
        <taxon>Arthropoda</taxon>
        <taxon>Hexapoda</taxon>
        <taxon>Insecta</taxon>
        <taxon>Pterygota</taxon>
        <taxon>Palaeoptera</taxon>
        <taxon>Ephemeroptera</taxon>
        <taxon>Pisciforma</taxon>
        <taxon>Baetidae</taxon>
        <taxon>Cloeon</taxon>
    </lineage>
</organism>
<evidence type="ECO:0000259" key="15">
    <source>
        <dbReference type="PROSITE" id="PS50011"/>
    </source>
</evidence>
<dbReference type="GO" id="GO:2000369">
    <property type="term" value="P:regulation of clathrin-dependent endocytosis"/>
    <property type="evidence" value="ECO:0007669"/>
    <property type="project" value="TreeGrafter"/>
</dbReference>
<dbReference type="Pfam" id="PF00226">
    <property type="entry name" value="DnaJ"/>
    <property type="match status" value="1"/>
</dbReference>
<dbReference type="PROSITE" id="PS51182">
    <property type="entry name" value="C2_TENSIN"/>
    <property type="match status" value="1"/>
</dbReference>
<keyword evidence="4" id="KW-0677">Repeat</keyword>
<dbReference type="OrthoDB" id="1717591at2759"/>
<dbReference type="InterPro" id="IPR008271">
    <property type="entry name" value="Ser/Thr_kinase_AS"/>
</dbReference>
<evidence type="ECO:0000256" key="9">
    <source>
        <dbReference type="ARBA" id="ARBA00023186"/>
    </source>
</evidence>
<evidence type="ECO:0000256" key="8">
    <source>
        <dbReference type="ARBA" id="ARBA00023036"/>
    </source>
</evidence>
<keyword evidence="9" id="KW-0143">Chaperone</keyword>
<dbReference type="FunFam" id="1.10.287.110:FF:000002">
    <property type="entry name" value="putative tyrosine-protein phosphatase auxilin isoform X2"/>
    <property type="match status" value="1"/>
</dbReference>
<dbReference type="InterPro" id="IPR029023">
    <property type="entry name" value="Tensin_phosphatase"/>
</dbReference>
<sequence>MSDLFKSAMGYFSSSSVPGEPTGQGNEFVGQIVQINNVKLRIRKLIAEGGFALVFVAQDVNTGKEYALKRMMAADEEANKNINQEINILKKLNGHANVIQFMIAHQIEKSRTPHGMTEYQIVTELCTGGSLIDVLNLRAGNPLPPITVCQIFWQTCKAVQHMHAQQPPITHRDLKIENLLIGANGQIKLCDFGSATFQTFHPDMTWSATQRSLLEDEMAKFTTPMYRAPEMLDTWDNRSITSASDVWALGCVLFMLCYLKHPFEDSAKLRILNGNYTIPPGDTKYSWFHDIIRGCLQVDPEKRLNISDVLERLAAICESHNIDVKEPLKLSGKRLDTPSPTHPTPSPANHPVSEEKPPQRPPRPSQAPHRLSSPSETQPLPQRPERPERPLPPAPQQPQAGGLFSSIKGGAGSFLKNLKDTSSKVITTVQQSIARSDLDLSYITSRLAVMSFPGEGLEITHRNSAEDVRALLETRHGGYFMVFNVSGRSYNSASVTRRLGGRVMDCSWPGKGRAPPLATLYSTCSAMLEFLGKDNRNICVVHCMDGRASSALAVSALLMYCGLFKRPDDAVQMFAVKRFPPILNPSEMRYLYYLYNILQPSPLLPHRMPVHIVSLILQPVPMFTKVKDGCRPFIEIYQDDHRVYTTIQEYDRMTMYHITEGKIALPIGLPVQGDITIIVYHARNTISGVIAQGRPSGIRIGQVQFHTGVIAEEMTSLKFQQCELDEIEVSPDHYPEKFSITVSVFVSDEAKKPSRPETWLDHHTKTLSPDLLFSTKLEKEEAVETFVHVPSKPPPRPAAPHPNRSTPPPVPPHANPPPRPQPPVIQKPEEEPEAEPEISKEECKEAAEKLLEDDLLGLNLNLSEPSNNEGAPVSLPKPSSNVDLLGGFGSGADTFFAPDAPQPKPSDDLFDPFGISENHGMTSSHGSDSNLLGGWANVAPANSNGNGFPRNSSNPNMETKSKDPFADLGSLSGLAPGTGGWNVGGGSSKTSPMNGSPSVSPMVGSPSHKPNTGPTWNAPAANTVKSPSGTPHHQMKSPSEPQRPDYSRSHFDTAFTDKLGGTGVRPKPSNAFEDLLGSQGYTFTSTRESGPKTMNAMRKEDMAQTMDPDKLKIVEWTDGKKKNIRALLCSMHTILWEGTTWKSVGMHQLVTAAEVKKTYRKACLAVHPDKQMGTDNENMAKLIFMELNNAWSEFESDPATQQIFG</sequence>
<feature type="region of interest" description="Disordered" evidence="14">
    <location>
        <begin position="328"/>
        <end position="407"/>
    </location>
</feature>
<name>A0A8S1BS90_9INSE</name>
<evidence type="ECO:0000256" key="14">
    <source>
        <dbReference type="SAM" id="MobiDB-lite"/>
    </source>
</evidence>
<comment type="subunit">
    <text evidence="11">Forms a complex composed of HSPA8, CLTC and DNAJC6. Interacts with HSPA8/HSC70 in an ATP-dependent manner; this interaction stimulates the HSPA8's ATPase activity. Interacts with CLTC; this interaction produces a local change in heavy-chain contacts, creating a detectable global distortion of the clathrin coat. Interacts with AP2A2. Interacts with DNM1(GTP-bound form); this interaction allows clathrin-coated vesicle (CCV) formation at the plasma membrane.</text>
</comment>
<feature type="compositionally biased region" description="Low complexity" evidence="14">
    <location>
        <begin position="860"/>
        <end position="870"/>
    </location>
</feature>
<dbReference type="InterPro" id="IPR011009">
    <property type="entry name" value="Kinase-like_dom_sf"/>
</dbReference>
<dbReference type="Gene3D" id="2.60.40.1110">
    <property type="match status" value="1"/>
</dbReference>
<dbReference type="EMBL" id="CADEPI010000007">
    <property type="protein sequence ID" value="CAB3361788.1"/>
    <property type="molecule type" value="Genomic_DNA"/>
</dbReference>
<dbReference type="PROSITE" id="PS50076">
    <property type="entry name" value="DNAJ_2"/>
    <property type="match status" value="1"/>
</dbReference>
<dbReference type="CDD" id="cd06257">
    <property type="entry name" value="DnaJ"/>
    <property type="match status" value="1"/>
</dbReference>
<evidence type="ECO:0000256" key="11">
    <source>
        <dbReference type="ARBA" id="ARBA00064305"/>
    </source>
</evidence>
<feature type="compositionally biased region" description="Basic and acidic residues" evidence="14">
    <location>
        <begin position="1042"/>
        <end position="1051"/>
    </location>
</feature>
<dbReference type="GO" id="GO:0004674">
    <property type="term" value="F:protein serine/threonine kinase activity"/>
    <property type="evidence" value="ECO:0007669"/>
    <property type="project" value="TreeGrafter"/>
</dbReference>
<comment type="caution">
    <text evidence="19">The sequence shown here is derived from an EMBL/GenBank/DDBJ whole genome shotgun (WGS) entry which is preliminary data.</text>
</comment>
<feature type="compositionally biased region" description="Polar residues" evidence="14">
    <location>
        <begin position="919"/>
        <end position="930"/>
    </location>
</feature>
<keyword evidence="10" id="KW-0968">Cytoplasmic vesicle</keyword>
<dbReference type="SMART" id="SM00220">
    <property type="entry name" value="S_TKc"/>
    <property type="match status" value="1"/>
</dbReference>
<dbReference type="SUPFAM" id="SSF46565">
    <property type="entry name" value="Chaperone J-domain"/>
    <property type="match status" value="1"/>
</dbReference>
<dbReference type="GO" id="GO:0035612">
    <property type="term" value="F:AP-2 adaptor complex binding"/>
    <property type="evidence" value="ECO:0007669"/>
    <property type="project" value="TreeGrafter"/>
</dbReference>
<dbReference type="SUPFAM" id="SSF49562">
    <property type="entry name" value="C2 domain (Calcium/lipid-binding domain, CaLB)"/>
    <property type="match status" value="1"/>
</dbReference>
<evidence type="ECO:0000313" key="20">
    <source>
        <dbReference type="Proteomes" id="UP000494165"/>
    </source>
</evidence>
<evidence type="ECO:0000256" key="10">
    <source>
        <dbReference type="ARBA" id="ARBA00023329"/>
    </source>
</evidence>
<keyword evidence="5" id="KW-0547">Nucleotide-binding</keyword>
<dbReference type="Pfam" id="PF10409">
    <property type="entry name" value="PTEN_C2"/>
    <property type="match status" value="1"/>
</dbReference>
<dbReference type="GO" id="GO:0030136">
    <property type="term" value="C:clathrin-coated vesicle"/>
    <property type="evidence" value="ECO:0007669"/>
    <property type="project" value="UniProtKB-SubCell"/>
</dbReference>
<accession>A0A8S1BS90</accession>
<dbReference type="GO" id="GO:0045747">
    <property type="term" value="P:positive regulation of Notch signaling pathway"/>
    <property type="evidence" value="ECO:0007669"/>
    <property type="project" value="TreeGrafter"/>
</dbReference>
<evidence type="ECO:0000259" key="16">
    <source>
        <dbReference type="PROSITE" id="PS50076"/>
    </source>
</evidence>
<dbReference type="PROSITE" id="PS00108">
    <property type="entry name" value="PROTEIN_KINASE_ST"/>
    <property type="match status" value="1"/>
</dbReference>
<protein>
    <recommendedName>
        <fullName evidence="12">Auxilin</fullName>
    </recommendedName>
    <alternativeName>
        <fullName evidence="13">DnaJ homolog subfamily C member 6</fullName>
    </alternativeName>
</protein>
<feature type="domain" description="Phosphatase tensin-type" evidence="17">
    <location>
        <begin position="429"/>
        <end position="601"/>
    </location>
</feature>
<feature type="compositionally biased region" description="Pro residues" evidence="14">
    <location>
        <begin position="791"/>
        <end position="825"/>
    </location>
</feature>
<dbReference type="SMART" id="SM01326">
    <property type="entry name" value="PTEN_C2"/>
    <property type="match status" value="1"/>
</dbReference>
<dbReference type="FunFam" id="3.90.190.10:FF:000255">
    <property type="entry name" value="putative tyrosine-protein phosphatase auxilin"/>
    <property type="match status" value="1"/>
</dbReference>
<dbReference type="Gene3D" id="1.10.510.10">
    <property type="entry name" value="Transferase(Phosphotransferase) domain 1"/>
    <property type="match status" value="1"/>
</dbReference>
<dbReference type="SUPFAM" id="SSF56112">
    <property type="entry name" value="Protein kinase-like (PK-like)"/>
    <property type="match status" value="1"/>
</dbReference>
<dbReference type="Pfam" id="PF00069">
    <property type="entry name" value="Pkinase"/>
    <property type="match status" value="1"/>
</dbReference>
<dbReference type="Proteomes" id="UP000494165">
    <property type="component" value="Unassembled WGS sequence"/>
</dbReference>
<dbReference type="GO" id="GO:0005524">
    <property type="term" value="F:ATP binding"/>
    <property type="evidence" value="ECO:0007669"/>
    <property type="project" value="InterPro"/>
</dbReference>
<dbReference type="PANTHER" id="PTHR22967">
    <property type="entry name" value="SERINE/THREONINE PROTEIN KINASE"/>
    <property type="match status" value="1"/>
</dbReference>
<evidence type="ECO:0000313" key="19">
    <source>
        <dbReference type="EMBL" id="CAB3361788.1"/>
    </source>
</evidence>
<feature type="compositionally biased region" description="Gly residues" evidence="14">
    <location>
        <begin position="976"/>
        <end position="987"/>
    </location>
</feature>
<dbReference type="PROSITE" id="PS50011">
    <property type="entry name" value="PROTEIN_KINASE_DOM"/>
    <property type="match status" value="1"/>
</dbReference>
<dbReference type="PANTHER" id="PTHR22967:SF105">
    <property type="entry name" value="CYCLIN-G-ASSOCIATED KINASE"/>
    <property type="match status" value="1"/>
</dbReference>
<feature type="compositionally biased region" description="Polar residues" evidence="14">
    <location>
        <begin position="1023"/>
        <end position="1040"/>
    </location>
</feature>
<feature type="region of interest" description="Disordered" evidence="14">
    <location>
        <begin position="784"/>
        <end position="842"/>
    </location>
</feature>
<dbReference type="SUPFAM" id="SSF52799">
    <property type="entry name" value="(Phosphotyrosine protein) phosphatases II"/>
    <property type="match status" value="1"/>
</dbReference>
<comment type="similarity">
    <text evidence="2">Belongs to the protein kinase superfamily. AGC Ser/Thr protein kinase family. PKC subfamily.</text>
</comment>
<feature type="domain" description="Protein kinase" evidence="15">
    <location>
        <begin position="40"/>
        <end position="316"/>
    </location>
</feature>
<evidence type="ECO:0000256" key="5">
    <source>
        <dbReference type="ARBA" id="ARBA00022741"/>
    </source>
</evidence>
<dbReference type="Gene3D" id="1.10.287.110">
    <property type="entry name" value="DnaJ domain"/>
    <property type="match status" value="1"/>
</dbReference>
<dbReference type="Gene3D" id="3.90.190.10">
    <property type="entry name" value="Protein tyrosine phosphatase superfamily"/>
    <property type="match status" value="1"/>
</dbReference>
<dbReference type="InterPro" id="IPR036869">
    <property type="entry name" value="J_dom_sf"/>
</dbReference>
<proteinExistence type="inferred from homology"/>
<dbReference type="InterPro" id="IPR000719">
    <property type="entry name" value="Prot_kinase_dom"/>
</dbReference>
<dbReference type="GO" id="GO:0072583">
    <property type="term" value="P:clathrin-dependent endocytosis"/>
    <property type="evidence" value="ECO:0007669"/>
    <property type="project" value="UniProtKB-ARBA"/>
</dbReference>
<reference evidence="19 20" key="1">
    <citation type="submission" date="2020-04" db="EMBL/GenBank/DDBJ databases">
        <authorList>
            <person name="Alioto T."/>
            <person name="Alioto T."/>
            <person name="Gomez Garrido J."/>
        </authorList>
    </citation>
    <scope>NUCLEOTIDE SEQUENCE [LARGE SCALE GENOMIC DNA]</scope>
</reference>
<dbReference type="FunFam" id="2.60.40.1110:FF:000001">
    <property type="entry name" value="cyclin-G-associated kinase isoform X2"/>
    <property type="match status" value="1"/>
</dbReference>
<gene>
    <name evidence="19" type="ORF">CLODIP_2_CD01841</name>
</gene>
<feature type="domain" description="J" evidence="16">
    <location>
        <begin position="1139"/>
        <end position="1205"/>
    </location>
</feature>
<keyword evidence="20" id="KW-1185">Reference proteome</keyword>
<evidence type="ECO:0000259" key="17">
    <source>
        <dbReference type="PROSITE" id="PS51181"/>
    </source>
</evidence>
<evidence type="ECO:0000259" key="18">
    <source>
        <dbReference type="PROSITE" id="PS51182"/>
    </source>
</evidence>
<dbReference type="GO" id="GO:0004721">
    <property type="term" value="F:phosphoprotein phosphatase activity"/>
    <property type="evidence" value="ECO:0007669"/>
    <property type="project" value="UniProtKB-KW"/>
</dbReference>
<keyword evidence="8" id="KW-0729">SH3-binding</keyword>
<evidence type="ECO:0000256" key="7">
    <source>
        <dbReference type="ARBA" id="ARBA00022912"/>
    </source>
</evidence>
<keyword evidence="3" id="KW-0597">Phosphoprotein</keyword>
<evidence type="ECO:0000256" key="6">
    <source>
        <dbReference type="ARBA" id="ARBA00022801"/>
    </source>
</evidence>
<keyword evidence="7" id="KW-0904">Protein phosphatase</keyword>
<evidence type="ECO:0000256" key="1">
    <source>
        <dbReference type="ARBA" id="ARBA00004132"/>
    </source>
</evidence>
<dbReference type="AlphaFoldDB" id="A0A8S1BS90"/>
<feature type="domain" description="C2 tensin-type" evidence="18">
    <location>
        <begin position="607"/>
        <end position="747"/>
    </location>
</feature>
<feature type="compositionally biased region" description="Polar residues" evidence="14">
    <location>
        <begin position="940"/>
        <end position="958"/>
    </location>
</feature>
<evidence type="ECO:0000256" key="4">
    <source>
        <dbReference type="ARBA" id="ARBA00022737"/>
    </source>
</evidence>
<feature type="compositionally biased region" description="Low complexity" evidence="14">
    <location>
        <begin position="995"/>
        <end position="1007"/>
    </location>
</feature>
<dbReference type="InterPro" id="IPR001623">
    <property type="entry name" value="DnaJ_domain"/>
</dbReference>
<dbReference type="InterPro" id="IPR029021">
    <property type="entry name" value="Prot-tyrosine_phosphatase-like"/>
</dbReference>
<dbReference type="InterPro" id="IPR014020">
    <property type="entry name" value="Tensin_C2-dom"/>
</dbReference>
<evidence type="ECO:0000256" key="3">
    <source>
        <dbReference type="ARBA" id="ARBA00022553"/>
    </source>
</evidence>
<evidence type="ECO:0000256" key="12">
    <source>
        <dbReference type="ARBA" id="ARBA00069335"/>
    </source>
</evidence>
<dbReference type="PROSITE" id="PS51181">
    <property type="entry name" value="PPASE_TENSIN"/>
    <property type="match status" value="1"/>
</dbReference>
<keyword evidence="6" id="KW-0378">Hydrolase</keyword>